<dbReference type="Pfam" id="PF03692">
    <property type="entry name" value="CxxCxxCC"/>
    <property type="match status" value="1"/>
</dbReference>
<reference evidence="1" key="1">
    <citation type="submission" date="2019-08" db="EMBL/GenBank/DDBJ databases">
        <authorList>
            <person name="Kucharzyk K."/>
            <person name="Murdoch R.W."/>
            <person name="Higgins S."/>
            <person name="Loffler F."/>
        </authorList>
    </citation>
    <scope>NUCLEOTIDE SEQUENCE</scope>
</reference>
<dbReference type="EMBL" id="VSSQ01023389">
    <property type="protein sequence ID" value="MPM70287.1"/>
    <property type="molecule type" value="Genomic_DNA"/>
</dbReference>
<dbReference type="InterPro" id="IPR005358">
    <property type="entry name" value="Puta_zinc/iron-chelating_dom"/>
</dbReference>
<proteinExistence type="predicted"/>
<comment type="caution">
    <text evidence="1">The sequence shown here is derived from an EMBL/GenBank/DDBJ whole genome shotgun (WGS) entry which is preliminary data.</text>
</comment>
<gene>
    <name evidence="1" type="ORF">SDC9_117242</name>
</gene>
<sequence length="115" mass="12571">MMKSEFKCIRCGNCCRWSGCVVVGAAEADAIAAFLGLPVGEFLARYTALTPDRRGLTLIEKPDGSCIFLNEGPPSGCRINPVKPRQCGEFPSHWNFPGWENECGGAEKPEKEGYE</sequence>
<protein>
    <recommendedName>
        <fullName evidence="2">Zinc/iron-chelating domain-containing protein</fullName>
    </recommendedName>
</protein>
<dbReference type="AlphaFoldDB" id="A0A645BYP3"/>
<evidence type="ECO:0000313" key="1">
    <source>
        <dbReference type="EMBL" id="MPM70287.1"/>
    </source>
</evidence>
<accession>A0A645BYP3</accession>
<dbReference type="PANTHER" id="PTHR35866">
    <property type="entry name" value="PUTATIVE-RELATED"/>
    <property type="match status" value="1"/>
</dbReference>
<name>A0A645BYP3_9ZZZZ</name>
<evidence type="ECO:0008006" key="2">
    <source>
        <dbReference type="Google" id="ProtNLM"/>
    </source>
</evidence>
<organism evidence="1">
    <name type="scientific">bioreactor metagenome</name>
    <dbReference type="NCBI Taxonomy" id="1076179"/>
    <lineage>
        <taxon>unclassified sequences</taxon>
        <taxon>metagenomes</taxon>
        <taxon>ecological metagenomes</taxon>
    </lineage>
</organism>
<dbReference type="PANTHER" id="PTHR35866:SF1">
    <property type="entry name" value="YKGJ FAMILY CYSTEINE CLUSTER PROTEIN"/>
    <property type="match status" value="1"/>
</dbReference>